<evidence type="ECO:0000313" key="3">
    <source>
        <dbReference type="Proteomes" id="UP000652761"/>
    </source>
</evidence>
<dbReference type="Proteomes" id="UP000652761">
    <property type="component" value="Unassembled WGS sequence"/>
</dbReference>
<feature type="region of interest" description="Disordered" evidence="1">
    <location>
        <begin position="97"/>
        <end position="130"/>
    </location>
</feature>
<evidence type="ECO:0000313" key="2">
    <source>
        <dbReference type="EMBL" id="MQL90854.1"/>
    </source>
</evidence>
<accession>A0A843VBG6</accession>
<proteinExistence type="predicted"/>
<comment type="caution">
    <text evidence="2">The sequence shown here is derived from an EMBL/GenBank/DDBJ whole genome shotgun (WGS) entry which is preliminary data.</text>
</comment>
<dbReference type="EMBL" id="NMUH01001279">
    <property type="protein sequence ID" value="MQL90854.1"/>
    <property type="molecule type" value="Genomic_DNA"/>
</dbReference>
<evidence type="ECO:0000256" key="1">
    <source>
        <dbReference type="SAM" id="MobiDB-lite"/>
    </source>
</evidence>
<keyword evidence="3" id="KW-1185">Reference proteome</keyword>
<organism evidence="2 3">
    <name type="scientific">Colocasia esculenta</name>
    <name type="common">Wild taro</name>
    <name type="synonym">Arum esculentum</name>
    <dbReference type="NCBI Taxonomy" id="4460"/>
    <lineage>
        <taxon>Eukaryota</taxon>
        <taxon>Viridiplantae</taxon>
        <taxon>Streptophyta</taxon>
        <taxon>Embryophyta</taxon>
        <taxon>Tracheophyta</taxon>
        <taxon>Spermatophyta</taxon>
        <taxon>Magnoliopsida</taxon>
        <taxon>Liliopsida</taxon>
        <taxon>Araceae</taxon>
        <taxon>Aroideae</taxon>
        <taxon>Colocasieae</taxon>
        <taxon>Colocasia</taxon>
    </lineage>
</organism>
<gene>
    <name evidence="2" type="ORF">Taro_023455</name>
</gene>
<protein>
    <submittedName>
        <fullName evidence="2">Uncharacterized protein</fullName>
    </submittedName>
</protein>
<reference evidence="2" key="1">
    <citation type="submission" date="2017-07" db="EMBL/GenBank/DDBJ databases">
        <title>Taro Niue Genome Assembly and Annotation.</title>
        <authorList>
            <person name="Atibalentja N."/>
            <person name="Keating K."/>
            <person name="Fields C.J."/>
        </authorList>
    </citation>
    <scope>NUCLEOTIDE SEQUENCE</scope>
    <source>
        <strain evidence="2">Niue_2</strain>
        <tissue evidence="2">Leaf</tissue>
    </source>
</reference>
<dbReference type="AlphaFoldDB" id="A0A843VBG6"/>
<sequence>MGIRSSTLESSRNCIRARGVQRRPAKAPALLPSSPAIAKRSSVREDCQQEERVVLIANVDTGAGDAVGHPALAARCSASSHSLCPPSSPRRSLRLRRLWSGAAPGGGRMMRPRGKRGEQWTEILSQESRA</sequence>
<name>A0A843VBG6_COLES</name>